<dbReference type="OrthoDB" id="1697867at2"/>
<gene>
    <name evidence="1" type="ORF">D3Z33_15335</name>
</gene>
<evidence type="ECO:0000313" key="1">
    <source>
        <dbReference type="EMBL" id="NBI08232.1"/>
    </source>
</evidence>
<sequence length="429" mass="49784">MTEELLLELIDKHKAYHERYERLKKMYKHEHEILDLPKKEAYKPDNRLVVNYAKYIVDTLNGFFIGVPIKIKHDKKEINDYLEFIDKFNDQDDNNAELSKLCSIYGHAYEMIYVDEINDKAHMGITYIEPMEAFVVYDNSIVGRPMYGVRYYNSVEGKLEGSYSDKNTIYYFNENDRGEIVIGETKPHLFGDVPIYEYVENEEKLGAFEGVETLINANNKALSEKANDVEYFADAYLLILGAILNEEALNKFRDNRIINMEGRDIEKLVVEFLEKPSADETQENLIDRLEKLIFQISMVMNINDENFGTQSGIALKYKLQSMENLAKTKERKFQSGLNKRYRMIANTGLTPLKGDEWVGISTQFTRNYPANLKEESEIAKNLKGVTSDETALSVLSMVEDAKREVEKINEQYNSDDSFDFKEEADVDEE</sequence>
<dbReference type="Proteomes" id="UP000467132">
    <property type="component" value="Unassembled WGS sequence"/>
</dbReference>
<dbReference type="Pfam" id="PF05133">
    <property type="entry name" value="SPP1_portal"/>
    <property type="match status" value="1"/>
</dbReference>
<evidence type="ECO:0000313" key="2">
    <source>
        <dbReference type="Proteomes" id="UP000467132"/>
    </source>
</evidence>
<dbReference type="InterPro" id="IPR006428">
    <property type="entry name" value="Portal_SPP1-type"/>
</dbReference>
<dbReference type="AlphaFoldDB" id="A0A845R489"/>
<proteinExistence type="predicted"/>
<protein>
    <submittedName>
        <fullName evidence="1">Phage portal protein</fullName>
    </submittedName>
</protein>
<organism evidence="1 2">
    <name type="scientific">Senegalia massiliensis</name>
    <dbReference type="NCBI Taxonomy" id="1720316"/>
    <lineage>
        <taxon>Bacteria</taxon>
        <taxon>Bacillati</taxon>
        <taxon>Bacillota</taxon>
        <taxon>Clostridia</taxon>
        <taxon>Eubacteriales</taxon>
        <taxon>Clostridiaceae</taxon>
        <taxon>Senegalia</taxon>
    </lineage>
</organism>
<reference evidence="1 2" key="1">
    <citation type="submission" date="2018-08" db="EMBL/GenBank/DDBJ databases">
        <title>Murine metabolic-syndrome-specific gut microbial biobank.</title>
        <authorList>
            <person name="Liu C."/>
        </authorList>
    </citation>
    <scope>NUCLEOTIDE SEQUENCE [LARGE SCALE GENOMIC DNA]</scope>
    <source>
        <strain evidence="1 2">583</strain>
    </source>
</reference>
<comment type="caution">
    <text evidence="1">The sequence shown here is derived from an EMBL/GenBank/DDBJ whole genome shotgun (WGS) entry which is preliminary data.</text>
</comment>
<dbReference type="InterPro" id="IPR021145">
    <property type="entry name" value="Portal_protein_SPP1_Gp6-like"/>
</dbReference>
<accession>A0A845R489</accession>
<keyword evidence="2" id="KW-1185">Reference proteome</keyword>
<dbReference type="NCBIfam" id="TIGR01538">
    <property type="entry name" value="portal_SPP1"/>
    <property type="match status" value="1"/>
</dbReference>
<name>A0A845R489_9CLOT</name>
<dbReference type="EMBL" id="QXXA01000025">
    <property type="protein sequence ID" value="NBI08232.1"/>
    <property type="molecule type" value="Genomic_DNA"/>
</dbReference>